<dbReference type="EMBL" id="MPUH01000048">
    <property type="protein sequence ID" value="OMJ93156.1"/>
    <property type="molecule type" value="Genomic_DNA"/>
</dbReference>
<dbReference type="PANTHER" id="PTHR23086">
    <property type="entry name" value="PHOSPHATIDYLINOSITOL-4-PHOSPHATE 5-KINASE"/>
    <property type="match status" value="1"/>
</dbReference>
<dbReference type="Gene3D" id="3.30.810.10">
    <property type="entry name" value="2-Layer Sandwich"/>
    <property type="match status" value="1"/>
</dbReference>
<dbReference type="OrthoDB" id="2129491at2759"/>
<feature type="transmembrane region" description="Helical" evidence="2">
    <location>
        <begin position="30"/>
        <end position="52"/>
    </location>
</feature>
<evidence type="ECO:0000259" key="3">
    <source>
        <dbReference type="PROSITE" id="PS51455"/>
    </source>
</evidence>
<keyword evidence="2" id="KW-0812">Transmembrane</keyword>
<dbReference type="Gene3D" id="3.30.800.10">
    <property type="entry name" value="Phosphatidylinositol Phosphate Kinase II Beta"/>
    <property type="match status" value="1"/>
</dbReference>
<dbReference type="CDD" id="cd00139">
    <property type="entry name" value="PIPKc"/>
    <property type="match status" value="1"/>
</dbReference>
<dbReference type="GO" id="GO:0016308">
    <property type="term" value="F:1-phosphatidylinositol-4-phosphate 5-kinase activity"/>
    <property type="evidence" value="ECO:0007669"/>
    <property type="project" value="TreeGrafter"/>
</dbReference>
<accession>A0A1R2CVX9</accession>
<comment type="caution">
    <text evidence="4">The sequence shown here is derived from an EMBL/GenBank/DDBJ whole genome shotgun (WGS) entry which is preliminary data.</text>
</comment>
<evidence type="ECO:0000256" key="1">
    <source>
        <dbReference type="PROSITE-ProRule" id="PRU00781"/>
    </source>
</evidence>
<name>A0A1R2CVX9_9CILI</name>
<dbReference type="GO" id="GO:0005524">
    <property type="term" value="F:ATP binding"/>
    <property type="evidence" value="ECO:0007669"/>
    <property type="project" value="UniProtKB-UniRule"/>
</dbReference>
<evidence type="ECO:0000313" key="5">
    <source>
        <dbReference type="Proteomes" id="UP000187209"/>
    </source>
</evidence>
<dbReference type="GO" id="GO:0046854">
    <property type="term" value="P:phosphatidylinositol phosphate biosynthetic process"/>
    <property type="evidence" value="ECO:0007669"/>
    <property type="project" value="TreeGrafter"/>
</dbReference>
<dbReference type="InterPro" id="IPR027483">
    <property type="entry name" value="PInositol-4-P-4/5-kinase_C_sf"/>
</dbReference>
<dbReference type="InterPro" id="IPR002498">
    <property type="entry name" value="PInositol-4-P-4/5-kinase_core"/>
</dbReference>
<dbReference type="GO" id="GO:0005886">
    <property type="term" value="C:plasma membrane"/>
    <property type="evidence" value="ECO:0007669"/>
    <property type="project" value="TreeGrafter"/>
</dbReference>
<sequence>MYYLIFDSLIILICIMKYFRKRFIAKSKDIINLIIISIILIATTIFGSSFSFLSRTEIDRNTKYYISLTADILYASIGIFQFCVLALDKKFRQKIKSITIEGSKKLRKTFGAKKLYKISTIGNDKTLTDGIIDPNDYMISQLKSGNLCEIFENITKNSLIYVFIVISLKFLKNKRVVENKYMHFFETEDLEDLYQAIEINFVQRISLRSLELKEYFAEEFEYLRSVSNLENINSSLINLQNYFKLVNLLCEQGGRSDSFIYSTYDNKFIIKTIKKSEAKLFLNRFLPTYLSRVHNSSSKLSRIYGAFKVYPQKQYVILMENILYNKDKSLIFDIKGSKLDREVKNILDPKNPPVGTIMKDINFIKFEYRFDIENIVKESIIESLIQDFLVLKDAGIMDYSILLGICKEIQHEEEVELNRYSLKMKNGDIVSIGIIDLLQVYNLSKFSEKSVKAIFNKKENISSANPEDYFMRICQFTREIFSSE</sequence>
<dbReference type="Pfam" id="PF01504">
    <property type="entry name" value="PIP5K"/>
    <property type="match status" value="2"/>
</dbReference>
<protein>
    <recommendedName>
        <fullName evidence="3">PIPK domain-containing protein</fullName>
    </recommendedName>
</protein>
<proteinExistence type="predicted"/>
<reference evidence="4 5" key="1">
    <citation type="submission" date="2016-11" db="EMBL/GenBank/DDBJ databases">
        <title>The macronuclear genome of Stentor coeruleus: a giant cell with tiny introns.</title>
        <authorList>
            <person name="Slabodnick M."/>
            <person name="Ruby J.G."/>
            <person name="Reiff S.B."/>
            <person name="Swart E.C."/>
            <person name="Gosai S."/>
            <person name="Prabakaran S."/>
            <person name="Witkowska E."/>
            <person name="Larue G.E."/>
            <person name="Fisher S."/>
            <person name="Freeman R.M."/>
            <person name="Gunawardena J."/>
            <person name="Chu W."/>
            <person name="Stover N.A."/>
            <person name="Gregory B.D."/>
            <person name="Nowacki M."/>
            <person name="Derisi J."/>
            <person name="Roy S.W."/>
            <person name="Marshall W.F."/>
            <person name="Sood P."/>
        </authorList>
    </citation>
    <scope>NUCLEOTIDE SEQUENCE [LARGE SCALE GENOMIC DNA]</scope>
    <source>
        <strain evidence="4">WM001</strain>
    </source>
</reference>
<dbReference type="SMART" id="SM00330">
    <property type="entry name" value="PIPKc"/>
    <property type="match status" value="1"/>
</dbReference>
<dbReference type="InterPro" id="IPR027484">
    <property type="entry name" value="PInositol-4-P-5-kinase_N"/>
</dbReference>
<dbReference type="Proteomes" id="UP000187209">
    <property type="component" value="Unassembled WGS sequence"/>
</dbReference>
<evidence type="ECO:0000256" key="2">
    <source>
        <dbReference type="SAM" id="Phobius"/>
    </source>
</evidence>
<gene>
    <name evidence="4" type="ORF">SteCoe_3977</name>
</gene>
<keyword evidence="1" id="KW-0418">Kinase</keyword>
<dbReference type="PROSITE" id="PS51455">
    <property type="entry name" value="PIPK"/>
    <property type="match status" value="1"/>
</dbReference>
<dbReference type="PANTHER" id="PTHR23086:SF8">
    <property type="entry name" value="PHOSPHATIDYLINOSITOL 5-PHOSPHATE 4-KINASE, ISOFORM A"/>
    <property type="match status" value="1"/>
</dbReference>
<keyword evidence="2" id="KW-1133">Transmembrane helix</keyword>
<keyword evidence="1" id="KW-0808">Transferase</keyword>
<evidence type="ECO:0000313" key="4">
    <source>
        <dbReference type="EMBL" id="OMJ93156.1"/>
    </source>
</evidence>
<feature type="transmembrane region" description="Helical" evidence="2">
    <location>
        <begin position="64"/>
        <end position="87"/>
    </location>
</feature>
<keyword evidence="2" id="KW-0472">Membrane</keyword>
<keyword evidence="1" id="KW-0067">ATP-binding</keyword>
<dbReference type="InterPro" id="IPR023610">
    <property type="entry name" value="PInositol-4/5-P-5/4-kinase"/>
</dbReference>
<keyword evidence="5" id="KW-1185">Reference proteome</keyword>
<feature type="domain" description="PIPK" evidence="3">
    <location>
        <begin position="151"/>
        <end position="481"/>
    </location>
</feature>
<keyword evidence="1" id="KW-0547">Nucleotide-binding</keyword>
<organism evidence="4 5">
    <name type="scientific">Stentor coeruleus</name>
    <dbReference type="NCBI Taxonomy" id="5963"/>
    <lineage>
        <taxon>Eukaryota</taxon>
        <taxon>Sar</taxon>
        <taxon>Alveolata</taxon>
        <taxon>Ciliophora</taxon>
        <taxon>Postciliodesmatophora</taxon>
        <taxon>Heterotrichea</taxon>
        <taxon>Heterotrichida</taxon>
        <taxon>Stentoridae</taxon>
        <taxon>Stentor</taxon>
    </lineage>
</organism>
<dbReference type="AlphaFoldDB" id="A0A1R2CVX9"/>
<dbReference type="SUPFAM" id="SSF56104">
    <property type="entry name" value="SAICAR synthase-like"/>
    <property type="match status" value="1"/>
</dbReference>